<organism evidence="3 4">
    <name type="scientific">Anaerocolumna cellulosilytica</name>
    <dbReference type="NCBI Taxonomy" id="433286"/>
    <lineage>
        <taxon>Bacteria</taxon>
        <taxon>Bacillati</taxon>
        <taxon>Bacillota</taxon>
        <taxon>Clostridia</taxon>
        <taxon>Lachnospirales</taxon>
        <taxon>Lachnospiraceae</taxon>
        <taxon>Anaerocolumna</taxon>
    </lineage>
</organism>
<keyword evidence="4" id="KW-1185">Reference proteome</keyword>
<evidence type="ECO:0000313" key="4">
    <source>
        <dbReference type="Proteomes" id="UP000515561"/>
    </source>
</evidence>
<feature type="compositionally biased region" description="Basic and acidic residues" evidence="1">
    <location>
        <begin position="55"/>
        <end position="74"/>
    </location>
</feature>
<feature type="signal peptide" evidence="2">
    <location>
        <begin position="1"/>
        <end position="22"/>
    </location>
</feature>
<proteinExistence type="predicted"/>
<evidence type="ECO:0000256" key="1">
    <source>
        <dbReference type="SAM" id="MobiDB-lite"/>
    </source>
</evidence>
<evidence type="ECO:0000313" key="3">
    <source>
        <dbReference type="EMBL" id="BCJ95804.1"/>
    </source>
</evidence>
<dbReference type="KEGG" id="acel:acsn021_33730"/>
<feature type="compositionally biased region" description="Polar residues" evidence="1">
    <location>
        <begin position="75"/>
        <end position="84"/>
    </location>
</feature>
<feature type="compositionally biased region" description="Basic and acidic residues" evidence="1">
    <location>
        <begin position="96"/>
        <end position="120"/>
    </location>
</feature>
<accession>A0A6S6QYU6</accession>
<dbReference type="RefSeq" id="WP_184093679.1">
    <property type="nucleotide sequence ID" value="NZ_AP023367.1"/>
</dbReference>
<name>A0A6S6QYU6_9FIRM</name>
<feature type="region of interest" description="Disordered" evidence="1">
    <location>
        <begin position="40"/>
        <end position="126"/>
    </location>
</feature>
<dbReference type="AlphaFoldDB" id="A0A6S6QYU6"/>
<reference evidence="3 4" key="1">
    <citation type="journal article" date="2016" name="Int. J. Syst. Evol. Microbiol.">
        <title>Descriptions of Anaerotaenia torta gen. nov., sp. nov. and Anaerocolumna cellulosilytica gen. nov., sp. nov. isolated from a methanogenic reactor of cattle waste.</title>
        <authorList>
            <person name="Uek A."/>
            <person name="Ohtaki Y."/>
            <person name="Kaku N."/>
            <person name="Ueki K."/>
        </authorList>
    </citation>
    <scope>NUCLEOTIDE SEQUENCE [LARGE SCALE GENOMIC DNA]</scope>
    <source>
        <strain evidence="3 4">SN021</strain>
    </source>
</reference>
<evidence type="ECO:0000256" key="2">
    <source>
        <dbReference type="SAM" id="SignalP"/>
    </source>
</evidence>
<keyword evidence="2" id="KW-0732">Signal</keyword>
<dbReference type="EMBL" id="AP023367">
    <property type="protein sequence ID" value="BCJ95804.1"/>
    <property type="molecule type" value="Genomic_DNA"/>
</dbReference>
<dbReference type="PROSITE" id="PS51257">
    <property type="entry name" value="PROKAR_LIPOPROTEIN"/>
    <property type="match status" value="1"/>
</dbReference>
<dbReference type="Proteomes" id="UP000515561">
    <property type="component" value="Chromosome"/>
</dbReference>
<protein>
    <submittedName>
        <fullName evidence="3">Uncharacterized protein</fullName>
    </submittedName>
</protein>
<feature type="chain" id="PRO_5043613378" evidence="2">
    <location>
        <begin position="23"/>
        <end position="283"/>
    </location>
</feature>
<sequence>MKKNLLITLSLTVLAISGCSKADVEKQPVVIGNTAQLNVSTAPEASQTADAADTQEDKSKEDTKISEEMKENETIKGTTTNTVDNPAEEQQLQAEEVAREEAARQAEKERLSQNKPKESSEADPPLLVEVEGIKEAVPGKILKSEDGFEITYDSERFKHTKEGDVDSFAADNTDPAIYPYIYVNVSRIKNTTAREHAAKIITESEAAKYQSMDTTYSSTIGKNYDCIQITLQAGREWNSVIRNYYIIEADKAVYLVETQYFLEAEEGYGARIQAMLNTFYIPD</sequence>
<feature type="compositionally biased region" description="Polar residues" evidence="1">
    <location>
        <begin position="40"/>
        <end position="49"/>
    </location>
</feature>
<gene>
    <name evidence="3" type="ORF">acsn021_33730</name>
</gene>